<proteinExistence type="predicted"/>
<keyword evidence="2" id="KW-1185">Reference proteome</keyword>
<dbReference type="EMBL" id="JBHSJG010000009">
    <property type="protein sequence ID" value="MFC4986805.1"/>
    <property type="molecule type" value="Genomic_DNA"/>
</dbReference>
<name>A0ABD5QBA7_9EURY</name>
<comment type="caution">
    <text evidence="1">The sequence shown here is derived from an EMBL/GenBank/DDBJ whole genome shotgun (WGS) entry which is preliminary data.</text>
</comment>
<evidence type="ECO:0000313" key="2">
    <source>
        <dbReference type="Proteomes" id="UP001595925"/>
    </source>
</evidence>
<evidence type="ECO:0000313" key="1">
    <source>
        <dbReference type="EMBL" id="MFC4986805.1"/>
    </source>
</evidence>
<dbReference type="RefSeq" id="WP_380682542.1">
    <property type="nucleotide sequence ID" value="NZ_JBHSJG010000009.1"/>
</dbReference>
<accession>A0ABD5QBA7</accession>
<organism evidence="1 2">
    <name type="scientific">Saliphagus infecundisoli</name>
    <dbReference type="NCBI Taxonomy" id="1849069"/>
    <lineage>
        <taxon>Archaea</taxon>
        <taxon>Methanobacteriati</taxon>
        <taxon>Methanobacteriota</taxon>
        <taxon>Stenosarchaea group</taxon>
        <taxon>Halobacteria</taxon>
        <taxon>Halobacteriales</taxon>
        <taxon>Natrialbaceae</taxon>
        <taxon>Saliphagus</taxon>
    </lineage>
</organism>
<reference evidence="1 2" key="1">
    <citation type="journal article" date="2019" name="Int. J. Syst. Evol. Microbiol.">
        <title>The Global Catalogue of Microorganisms (GCM) 10K type strain sequencing project: providing services to taxonomists for standard genome sequencing and annotation.</title>
        <authorList>
            <consortium name="The Broad Institute Genomics Platform"/>
            <consortium name="The Broad Institute Genome Sequencing Center for Infectious Disease"/>
            <person name="Wu L."/>
            <person name="Ma J."/>
        </authorList>
    </citation>
    <scope>NUCLEOTIDE SEQUENCE [LARGE SCALE GENOMIC DNA]</scope>
    <source>
        <strain evidence="1 2">CGMCC 1.15824</strain>
    </source>
</reference>
<sequence>MAVITMSEKEIEAKILDGLRDRGIARPIPMNDTAGDPCPVCTEPIPENSHKTLNLGLPDYCSLACQLEAEDGTESEDSV</sequence>
<protein>
    <submittedName>
        <fullName evidence="1">Uncharacterized protein</fullName>
    </submittedName>
</protein>
<gene>
    <name evidence="1" type="ORF">ACFPFO_03260</name>
</gene>
<dbReference type="Proteomes" id="UP001595925">
    <property type="component" value="Unassembled WGS sequence"/>
</dbReference>
<dbReference type="AlphaFoldDB" id="A0ABD5QBA7"/>